<keyword evidence="4" id="KW-0460">Magnesium</keyword>
<dbReference type="SUPFAM" id="SSF52540">
    <property type="entry name" value="P-loop containing nucleoside triphosphate hydrolases"/>
    <property type="match status" value="2"/>
</dbReference>
<dbReference type="InterPro" id="IPR003593">
    <property type="entry name" value="AAA+_ATPase"/>
</dbReference>
<keyword evidence="6" id="KW-0067">ATP-binding</keyword>
<dbReference type="InterPro" id="IPR058017">
    <property type="entry name" value="At3g28540-like_C"/>
</dbReference>
<keyword evidence="9" id="KW-1185">Reference proteome</keyword>
<dbReference type="AlphaFoldDB" id="A0A498JZV5"/>
<comment type="cofactor">
    <cofactor evidence="1">
        <name>Mg(2+)</name>
        <dbReference type="ChEBI" id="CHEBI:18420"/>
    </cofactor>
</comment>
<sequence>MDHMIKVTPACPSNMVAYLILVWSKAMEYCLLPTIRFLVSVLDGFFIRFLSKPVTLQIEEYHGTSTRNKVYDALDLYLKDKISPSARLLKVAQARKETNFTVQFSNNQEFDDSYEGIQLKWKFVSVSKNFKYNPTSSSSYNSVPEKKQYFELVFDLRHKEKVMNSYLPYVMERFKAMKEEGKVVKLHTLVRLDAFKIRWEAINLEHPATFETVAMDPELKAAVVEDLDRFVKRKEFYQRVGRAWKRGYLLYGPPGTGKSSLIAAMANYLKFDVFDLQLTHLKTDMELRKVLLATTNKSILVIEDIDCSQPAVQDRKQNNYGIKKPEFEGNQLTLSGLLNFTDGLWSSCGEERIIVFTTNHKSKLDSALLRSGRMDMHIHMSFCTYEGFKTLACNYLKICGTHPLYEKIETLLQKTKATPAQVAEELMKSEEAEVALQGLITFLEEKKNNASTSGVPMDLEQKRTVLDDLDMFVESKEYYQRVGWAWKRGYLLYGPPSTEKSPLVAAMANYLKFDVYDLHLSHLKTDLELRKLTLSDLLNFTDGLWPSCEEERTVVFTTNHKSKLRTLHIHTSYCTYEGFKTLASSYLKIYEYHPLFEEIKTLLEKTKVTHALITREYFDISFNSFPLTTVALFCSNMLEELGFISNCSTDNSLL</sequence>
<dbReference type="InterPro" id="IPR003960">
    <property type="entry name" value="ATPase_AAA_CS"/>
</dbReference>
<dbReference type="InterPro" id="IPR003959">
    <property type="entry name" value="ATPase_AAA_core"/>
</dbReference>
<dbReference type="Pfam" id="PF25568">
    <property type="entry name" value="AAA_lid_At3g28540"/>
    <property type="match status" value="2"/>
</dbReference>
<dbReference type="SMART" id="SM00382">
    <property type="entry name" value="AAA"/>
    <property type="match status" value="1"/>
</dbReference>
<dbReference type="GO" id="GO:0016887">
    <property type="term" value="F:ATP hydrolysis activity"/>
    <property type="evidence" value="ECO:0007669"/>
    <property type="project" value="InterPro"/>
</dbReference>
<dbReference type="PANTHER" id="PTHR23070">
    <property type="entry name" value="BCS1 AAA-TYPE ATPASE"/>
    <property type="match status" value="1"/>
</dbReference>
<reference evidence="8 9" key="1">
    <citation type="submission" date="2018-10" db="EMBL/GenBank/DDBJ databases">
        <title>A high-quality apple genome assembly.</title>
        <authorList>
            <person name="Hu J."/>
        </authorList>
    </citation>
    <scope>NUCLEOTIDE SEQUENCE [LARGE SCALE GENOMIC DNA]</scope>
    <source>
        <strain evidence="9">cv. HFTH1</strain>
        <tissue evidence="8">Young leaf</tissue>
    </source>
</reference>
<comment type="catalytic activity">
    <reaction evidence="5">
        <text>ATP + H2O = ADP + phosphate + H(+)</text>
        <dbReference type="Rhea" id="RHEA:13065"/>
        <dbReference type="ChEBI" id="CHEBI:15377"/>
        <dbReference type="ChEBI" id="CHEBI:15378"/>
        <dbReference type="ChEBI" id="CHEBI:30616"/>
        <dbReference type="ChEBI" id="CHEBI:43474"/>
        <dbReference type="ChEBI" id="CHEBI:456216"/>
    </reaction>
</comment>
<feature type="domain" description="AAA+ ATPase" evidence="7">
    <location>
        <begin position="244"/>
        <end position="384"/>
    </location>
</feature>
<dbReference type="Pfam" id="PF14363">
    <property type="entry name" value="AAA_assoc"/>
    <property type="match status" value="1"/>
</dbReference>
<accession>A0A498JZV5</accession>
<evidence type="ECO:0000256" key="3">
    <source>
        <dbReference type="ARBA" id="ARBA00022801"/>
    </source>
</evidence>
<keyword evidence="3" id="KW-0378">Hydrolase</keyword>
<keyword evidence="6" id="KW-0547">Nucleotide-binding</keyword>
<evidence type="ECO:0000256" key="4">
    <source>
        <dbReference type="ARBA" id="ARBA00022842"/>
    </source>
</evidence>
<evidence type="ECO:0000256" key="5">
    <source>
        <dbReference type="ARBA" id="ARBA00049360"/>
    </source>
</evidence>
<protein>
    <recommendedName>
        <fullName evidence="7">AAA+ ATPase domain-containing protein</fullName>
    </recommendedName>
</protein>
<dbReference type="InterPro" id="IPR025753">
    <property type="entry name" value="AAA_N_dom"/>
</dbReference>
<evidence type="ECO:0000256" key="2">
    <source>
        <dbReference type="ARBA" id="ARBA00007448"/>
    </source>
</evidence>
<dbReference type="GO" id="GO:0006950">
    <property type="term" value="P:response to stress"/>
    <property type="evidence" value="ECO:0007669"/>
    <property type="project" value="UniProtKB-ARBA"/>
</dbReference>
<evidence type="ECO:0000256" key="6">
    <source>
        <dbReference type="RuleBase" id="RU003651"/>
    </source>
</evidence>
<comment type="caution">
    <text evidence="8">The sequence shown here is derived from an EMBL/GenBank/DDBJ whole genome shotgun (WGS) entry which is preliminary data.</text>
</comment>
<evidence type="ECO:0000259" key="7">
    <source>
        <dbReference type="SMART" id="SM00382"/>
    </source>
</evidence>
<organism evidence="8 9">
    <name type="scientific">Malus domestica</name>
    <name type="common">Apple</name>
    <name type="synonym">Pyrus malus</name>
    <dbReference type="NCBI Taxonomy" id="3750"/>
    <lineage>
        <taxon>Eukaryota</taxon>
        <taxon>Viridiplantae</taxon>
        <taxon>Streptophyta</taxon>
        <taxon>Embryophyta</taxon>
        <taxon>Tracheophyta</taxon>
        <taxon>Spermatophyta</taxon>
        <taxon>Magnoliopsida</taxon>
        <taxon>eudicotyledons</taxon>
        <taxon>Gunneridae</taxon>
        <taxon>Pentapetalae</taxon>
        <taxon>rosids</taxon>
        <taxon>fabids</taxon>
        <taxon>Rosales</taxon>
        <taxon>Rosaceae</taxon>
        <taxon>Amygdaloideae</taxon>
        <taxon>Maleae</taxon>
        <taxon>Malus</taxon>
    </lineage>
</organism>
<comment type="similarity">
    <text evidence="2">Belongs to the AAA ATPase family. BCS1 subfamily.</text>
</comment>
<dbReference type="GO" id="GO:0005524">
    <property type="term" value="F:ATP binding"/>
    <property type="evidence" value="ECO:0007669"/>
    <property type="project" value="UniProtKB-KW"/>
</dbReference>
<dbReference type="InterPro" id="IPR050747">
    <property type="entry name" value="Mitochondrial_chaperone_BCS1"/>
</dbReference>
<evidence type="ECO:0000256" key="1">
    <source>
        <dbReference type="ARBA" id="ARBA00001946"/>
    </source>
</evidence>
<dbReference type="PROSITE" id="PS00674">
    <property type="entry name" value="AAA"/>
    <property type="match status" value="1"/>
</dbReference>
<dbReference type="EMBL" id="RDQH01000331">
    <property type="protein sequence ID" value="RXH98711.1"/>
    <property type="molecule type" value="Genomic_DNA"/>
</dbReference>
<name>A0A498JZV5_MALDO</name>
<evidence type="ECO:0000313" key="9">
    <source>
        <dbReference type="Proteomes" id="UP000290289"/>
    </source>
</evidence>
<dbReference type="Pfam" id="PF00004">
    <property type="entry name" value="AAA"/>
    <property type="match status" value="1"/>
</dbReference>
<dbReference type="Proteomes" id="UP000290289">
    <property type="component" value="Chromosome 5"/>
</dbReference>
<dbReference type="Gene3D" id="6.10.280.40">
    <property type="match status" value="2"/>
</dbReference>
<proteinExistence type="inferred from homology"/>
<dbReference type="CDD" id="cd19510">
    <property type="entry name" value="RecA-like_BCS1"/>
    <property type="match status" value="1"/>
</dbReference>
<dbReference type="InterPro" id="IPR027417">
    <property type="entry name" value="P-loop_NTPase"/>
</dbReference>
<evidence type="ECO:0000313" key="8">
    <source>
        <dbReference type="EMBL" id="RXH98711.1"/>
    </source>
</evidence>
<dbReference type="Gene3D" id="3.40.50.300">
    <property type="entry name" value="P-loop containing nucleotide triphosphate hydrolases"/>
    <property type="match status" value="2"/>
</dbReference>
<gene>
    <name evidence="8" type="ORF">DVH24_011036</name>
</gene>
<dbReference type="STRING" id="3750.A0A498JZV5"/>